<dbReference type="EMBL" id="KV426465">
    <property type="protein sequence ID" value="KZV80597.1"/>
    <property type="molecule type" value="Genomic_DNA"/>
</dbReference>
<accession>A0A165BGK3</accession>
<dbReference type="AlphaFoldDB" id="A0A165BGK3"/>
<evidence type="ECO:0000313" key="1">
    <source>
        <dbReference type="EMBL" id="KZV80597.1"/>
    </source>
</evidence>
<protein>
    <submittedName>
        <fullName evidence="1">Uncharacterized protein</fullName>
    </submittedName>
</protein>
<reference evidence="1 2" key="1">
    <citation type="journal article" date="2016" name="Mol. Biol. Evol.">
        <title>Comparative Genomics of Early-Diverging Mushroom-Forming Fungi Provides Insights into the Origins of Lignocellulose Decay Capabilities.</title>
        <authorList>
            <person name="Nagy L.G."/>
            <person name="Riley R."/>
            <person name="Tritt A."/>
            <person name="Adam C."/>
            <person name="Daum C."/>
            <person name="Floudas D."/>
            <person name="Sun H."/>
            <person name="Yadav J.S."/>
            <person name="Pangilinan J."/>
            <person name="Larsson K.H."/>
            <person name="Matsuura K."/>
            <person name="Barry K."/>
            <person name="Labutti K."/>
            <person name="Kuo R."/>
            <person name="Ohm R.A."/>
            <person name="Bhattacharya S.S."/>
            <person name="Shirouzu T."/>
            <person name="Yoshinaga Y."/>
            <person name="Martin F.M."/>
            <person name="Grigoriev I.V."/>
            <person name="Hibbett D.S."/>
        </authorList>
    </citation>
    <scope>NUCLEOTIDE SEQUENCE [LARGE SCALE GENOMIC DNA]</scope>
    <source>
        <strain evidence="1 2">HHB12029</strain>
    </source>
</reference>
<name>A0A165BGK3_EXIGL</name>
<evidence type="ECO:0000313" key="2">
    <source>
        <dbReference type="Proteomes" id="UP000077266"/>
    </source>
</evidence>
<dbReference type="Proteomes" id="UP000077266">
    <property type="component" value="Unassembled WGS sequence"/>
</dbReference>
<proteinExistence type="predicted"/>
<organism evidence="1 2">
    <name type="scientific">Exidia glandulosa HHB12029</name>
    <dbReference type="NCBI Taxonomy" id="1314781"/>
    <lineage>
        <taxon>Eukaryota</taxon>
        <taxon>Fungi</taxon>
        <taxon>Dikarya</taxon>
        <taxon>Basidiomycota</taxon>
        <taxon>Agaricomycotina</taxon>
        <taxon>Agaricomycetes</taxon>
        <taxon>Auriculariales</taxon>
        <taxon>Exidiaceae</taxon>
        <taxon>Exidia</taxon>
    </lineage>
</organism>
<gene>
    <name evidence="1" type="ORF">EXIGLDRAFT_845399</name>
</gene>
<keyword evidence="2" id="KW-1185">Reference proteome</keyword>
<dbReference type="InParanoid" id="A0A165BGK3"/>
<sequence length="321" mass="34240">MLAQPLSLYGQGTPILPPTSSPVMFSMPDGRALPFSTWLQVAPHATLRQVQQGVVNVVHGAAGVSPLFATPEIAASPFLDSQARALAYSTTPKTPLAATPNLLLLTPDVNAYANLGLGRPSTCANGRTPLSPNDNPLGIVYSSSEQLLRFKTPRSTRSKDCNTPASEALLSPFVPVAESSPAYVVGSKDPVESHNRPASLLEVLSSSPALPFLNPRAVTFTPRLSPALVQEEEEEPQSRIVSTTSTVVARTPRAASHTVTVSIRPPDDLPTSARDPTSGFCRMQQPFADHRWWESVTGESAKTVDRSTWRVAVVAAKCVLS</sequence>